<name>Q8CMF1_MALP2</name>
<dbReference type="InParanoid" id="Q8CMF1"/>
<dbReference type="InterPro" id="IPR012337">
    <property type="entry name" value="RNaseH-like_sf"/>
</dbReference>
<dbReference type="EMBL" id="BA000026">
    <property type="protein sequence ID" value="BAC44208.1"/>
    <property type="molecule type" value="Genomic_DNA"/>
</dbReference>
<dbReference type="SUPFAM" id="SSF53098">
    <property type="entry name" value="Ribonuclease H-like"/>
    <property type="match status" value="1"/>
</dbReference>
<dbReference type="Gene3D" id="3.30.420.10">
    <property type="entry name" value="Ribonuclease H-like superfamily/Ribonuclease H"/>
    <property type="match status" value="1"/>
</dbReference>
<sequence length="470" mass="55046">MGIFIISLIGGIMKKINKIRMIDKIKELLKNQQVVNIKALSRDLQIDRKTVRKYLRILSNNPELKSCDFKRKYKKPSKNFLSQIEHIIEERIESYKEKTNGTKPSIFSIYEHLLDYLPSKLEISKTEFKNKISYSTFKSFLKENYDYSSRAITPPKKIIKETYPGKILEIDWAENIVIHTKEDGKLKINILVTKFSYSRYMKLFVSYEKSSQTVLKFLVSALAEFQGSPLYLVCDNMKSIISKNQNYLNKKPILEKHWNDFERDFGIEIIPCDPASPEQKAKVESAVRIAKKIKAWTGVIENKNHLIEIVKNIESKYNNSENGVGFKPIQSFLKQELHTLQPLPNKKIIEGYLNSKETRMVKNDYKIAFLSNFYYLPPLYLNEYVQIYQDDSNVYIEHNGTIIATYENSLKVAKHSFTTTEIHSEILKYEFLKRGDNISEEVIRKMAKETVESLDLQYKLKVFNQKNQET</sequence>
<dbReference type="Proteomes" id="UP000002522">
    <property type="component" value="Chromosome"/>
</dbReference>
<evidence type="ECO:0000313" key="4">
    <source>
        <dbReference type="EMBL" id="BAC44420.1"/>
    </source>
</evidence>
<protein>
    <submittedName>
        <fullName evidence="2">Transposase for IS232-like insertion sequence element</fullName>
    </submittedName>
</protein>
<evidence type="ECO:0000313" key="2">
    <source>
        <dbReference type="EMBL" id="BAC44009.1"/>
    </source>
</evidence>
<organism evidence="2 5">
    <name type="scientific">Malacoplasma penetrans (strain HF-2)</name>
    <name type="common">Mycoplasma penetrans</name>
    <dbReference type="NCBI Taxonomy" id="272633"/>
    <lineage>
        <taxon>Bacteria</taxon>
        <taxon>Bacillati</taxon>
        <taxon>Mycoplasmatota</taxon>
        <taxon>Mycoplasmoidales</taxon>
        <taxon>Mycoplasmoidaceae</taxon>
        <taxon>Malacoplasma</taxon>
    </lineage>
</organism>
<gene>
    <name evidence="2" type="ordered locus">MYPE2180</name>
    <name evidence="3" type="ordered locus">MYPE4180</name>
    <name evidence="4" type="ordered locus">MYPE6290</name>
</gene>
<dbReference type="InterPro" id="IPR001584">
    <property type="entry name" value="Integrase_cat-core"/>
</dbReference>
<dbReference type="PROSITE" id="PS50994">
    <property type="entry name" value="INTEGRASE"/>
    <property type="match status" value="1"/>
</dbReference>
<dbReference type="PANTHER" id="PTHR35004">
    <property type="entry name" value="TRANSPOSASE RV3428C-RELATED"/>
    <property type="match status" value="1"/>
</dbReference>
<dbReference type="HOGENOM" id="CLU_046262_0_0_14"/>
<proteinExistence type="predicted"/>
<dbReference type="STRING" id="272633.gene:10731318"/>
<dbReference type="GO" id="GO:0003676">
    <property type="term" value="F:nucleic acid binding"/>
    <property type="evidence" value="ECO:0007669"/>
    <property type="project" value="InterPro"/>
</dbReference>
<dbReference type="KEGG" id="mpe:MYPE4180"/>
<evidence type="ECO:0000313" key="3">
    <source>
        <dbReference type="EMBL" id="BAC44208.1"/>
    </source>
</evidence>
<evidence type="ECO:0000313" key="5">
    <source>
        <dbReference type="Proteomes" id="UP000002522"/>
    </source>
</evidence>
<dbReference type="AlphaFoldDB" id="Q8CMF1"/>
<dbReference type="EMBL" id="BA000026">
    <property type="protein sequence ID" value="BAC44009.1"/>
    <property type="molecule type" value="Genomic_DNA"/>
</dbReference>
<keyword evidence="5" id="KW-1185">Reference proteome</keyword>
<accession>Q8CMF1</accession>
<evidence type="ECO:0000259" key="1">
    <source>
        <dbReference type="PROSITE" id="PS50994"/>
    </source>
</evidence>
<reference evidence="2 5" key="1">
    <citation type="journal article" date="2002" name="Nucleic Acids Res.">
        <title>The complete genomic sequence of Mycoplasma penetrans, an intracellular bacterial pathogen in humans.</title>
        <authorList>
            <person name="Sasaki Y."/>
            <person name="Ishikawa J."/>
            <person name="Yamashita A."/>
            <person name="Oshima K."/>
            <person name="Kenri T."/>
            <person name="Furuya K."/>
            <person name="Yoshino C."/>
            <person name="Horino A."/>
            <person name="Shiba T."/>
            <person name="Sasaki T."/>
            <person name="Hattori M."/>
        </authorList>
    </citation>
    <scope>NUCLEOTIDE SEQUENCE [LARGE SCALE GENOMIC DNA]</scope>
    <source>
        <strain evidence="2 5">HF-2</strain>
    </source>
</reference>
<dbReference type="InterPro" id="IPR036397">
    <property type="entry name" value="RNaseH_sf"/>
</dbReference>
<feature type="domain" description="Integrase catalytic" evidence="1">
    <location>
        <begin position="160"/>
        <end position="336"/>
    </location>
</feature>
<dbReference type="EMBL" id="BA000026">
    <property type="protein sequence ID" value="BAC44420.1"/>
    <property type="molecule type" value="Genomic_DNA"/>
</dbReference>
<dbReference type="KEGG" id="mpe:MYPE2180"/>
<dbReference type="GO" id="GO:0015074">
    <property type="term" value="P:DNA integration"/>
    <property type="evidence" value="ECO:0007669"/>
    <property type="project" value="InterPro"/>
</dbReference>
<dbReference type="KEGG" id="mpe:MYPE6290"/>